<evidence type="ECO:0000256" key="1">
    <source>
        <dbReference type="SAM" id="MobiDB-lite"/>
    </source>
</evidence>
<accession>A0A8H3QJB1</accession>
<feature type="compositionally biased region" description="Basic and acidic residues" evidence="1">
    <location>
        <begin position="20"/>
        <end position="44"/>
    </location>
</feature>
<feature type="compositionally biased region" description="Low complexity" evidence="1">
    <location>
        <begin position="1"/>
        <end position="17"/>
    </location>
</feature>
<name>A0A8H3QJB1_9GLOM</name>
<protein>
    <recommendedName>
        <fullName evidence="4">PB1 domain-containing protein</fullName>
    </recommendedName>
</protein>
<dbReference type="OrthoDB" id="661148at2759"/>
<dbReference type="Proteomes" id="UP000615446">
    <property type="component" value="Unassembled WGS sequence"/>
</dbReference>
<proteinExistence type="predicted"/>
<feature type="region of interest" description="Disordered" evidence="1">
    <location>
        <begin position="1"/>
        <end position="57"/>
    </location>
</feature>
<evidence type="ECO:0008006" key="4">
    <source>
        <dbReference type="Google" id="ProtNLM"/>
    </source>
</evidence>
<dbReference type="Gene3D" id="3.10.20.90">
    <property type="entry name" value="Phosphatidylinositol 3-kinase Catalytic Subunit, Chain A, domain 1"/>
    <property type="match status" value="1"/>
</dbReference>
<dbReference type="SUPFAM" id="SSF54277">
    <property type="entry name" value="CAD &amp; PB1 domains"/>
    <property type="match status" value="1"/>
</dbReference>
<organism evidence="2 3">
    <name type="scientific">Rhizophagus clarus</name>
    <dbReference type="NCBI Taxonomy" id="94130"/>
    <lineage>
        <taxon>Eukaryota</taxon>
        <taxon>Fungi</taxon>
        <taxon>Fungi incertae sedis</taxon>
        <taxon>Mucoromycota</taxon>
        <taxon>Glomeromycotina</taxon>
        <taxon>Glomeromycetes</taxon>
        <taxon>Glomerales</taxon>
        <taxon>Glomeraceae</taxon>
        <taxon>Rhizophagus</taxon>
    </lineage>
</organism>
<dbReference type="AlphaFoldDB" id="A0A8H3QJB1"/>
<comment type="caution">
    <text evidence="2">The sequence shown here is derived from an EMBL/GenBank/DDBJ whole genome shotgun (WGS) entry which is preliminary data.</text>
</comment>
<evidence type="ECO:0000313" key="2">
    <source>
        <dbReference type="EMBL" id="GES81828.1"/>
    </source>
</evidence>
<dbReference type="EMBL" id="BLAL01000058">
    <property type="protein sequence ID" value="GES81828.1"/>
    <property type="molecule type" value="Genomic_DNA"/>
</dbReference>
<reference evidence="2" key="1">
    <citation type="submission" date="2019-10" db="EMBL/GenBank/DDBJ databases">
        <title>Conservation and host-specific expression of non-tandemly repeated heterogenous ribosome RNA gene in arbuscular mycorrhizal fungi.</title>
        <authorList>
            <person name="Maeda T."/>
            <person name="Kobayashi Y."/>
            <person name="Nakagawa T."/>
            <person name="Ezawa T."/>
            <person name="Yamaguchi K."/>
            <person name="Bino T."/>
            <person name="Nishimoto Y."/>
            <person name="Shigenobu S."/>
            <person name="Kawaguchi M."/>
        </authorList>
    </citation>
    <scope>NUCLEOTIDE SEQUENCE</scope>
    <source>
        <strain evidence="2">HR1</strain>
    </source>
</reference>
<sequence>MTDSTIITPTPALPITENENENKVENENKTENENENVNENKTETENDNENENNNEDTRTSVFKISNQTITRRFTLPKEKPTWLEVELKVREIFSIPSSVSPGLTYMDEGDDNITISSQIELEDYYKQIKCHELSDINQVIYRFILVIFTPIRDYDDENDIDNNPDYEEHEEHNLLNRNTPSFKVL</sequence>
<feature type="compositionally biased region" description="Acidic residues" evidence="1">
    <location>
        <begin position="45"/>
        <end position="54"/>
    </location>
</feature>
<gene>
    <name evidence="2" type="ORF">RCL2_000906900</name>
</gene>
<evidence type="ECO:0000313" key="3">
    <source>
        <dbReference type="Proteomes" id="UP000615446"/>
    </source>
</evidence>